<dbReference type="AlphaFoldDB" id="A0A024GLY6"/>
<dbReference type="EMBL" id="CAIX01000173">
    <property type="protein sequence ID" value="CCI47525.1"/>
    <property type="molecule type" value="Genomic_DNA"/>
</dbReference>
<feature type="signal peptide" evidence="1">
    <location>
        <begin position="1"/>
        <end position="20"/>
    </location>
</feature>
<keyword evidence="3" id="KW-1185">Reference proteome</keyword>
<gene>
    <name evidence="2" type="ORF">BN9_085320</name>
</gene>
<dbReference type="Proteomes" id="UP000053237">
    <property type="component" value="Unassembled WGS sequence"/>
</dbReference>
<dbReference type="STRING" id="65357.A0A024GLY6"/>
<evidence type="ECO:0000313" key="3">
    <source>
        <dbReference type="Proteomes" id="UP000053237"/>
    </source>
</evidence>
<organism evidence="2 3">
    <name type="scientific">Albugo candida</name>
    <dbReference type="NCBI Taxonomy" id="65357"/>
    <lineage>
        <taxon>Eukaryota</taxon>
        <taxon>Sar</taxon>
        <taxon>Stramenopiles</taxon>
        <taxon>Oomycota</taxon>
        <taxon>Peronosporomycetes</taxon>
        <taxon>Albuginales</taxon>
        <taxon>Albuginaceae</taxon>
        <taxon>Albugo</taxon>
    </lineage>
</organism>
<name>A0A024GLY6_9STRA</name>
<feature type="chain" id="PRO_5001532548" evidence="1">
    <location>
        <begin position="21"/>
        <end position="233"/>
    </location>
</feature>
<proteinExistence type="predicted"/>
<reference evidence="2 3" key="1">
    <citation type="submission" date="2012-05" db="EMBL/GenBank/DDBJ databases">
        <title>Recombination and specialization in a pathogen metapopulation.</title>
        <authorList>
            <person name="Gardiner A."/>
            <person name="Kemen E."/>
            <person name="Schultz-Larsen T."/>
            <person name="MacLean D."/>
            <person name="Van Oosterhout C."/>
            <person name="Jones J.D.G."/>
        </authorList>
    </citation>
    <scope>NUCLEOTIDE SEQUENCE [LARGE SCALE GENOMIC DNA]</scope>
    <source>
        <strain evidence="2 3">Ac Nc2</strain>
    </source>
</reference>
<sequence>MHQHLLLCTIAFSTVKFSASRTCSSLDGPYCNHLPQAPKPPSHLDARLDDTIPETKRMLLLKRLKKQELFSSFHEESDIVQHQLELKDNFLHDEKDFSIFLATTANDHGNESSTIKMDGKQLKAFILNIFEQLIKAAEEFSTIFNFIAFDDLQLLVEDLTKLENYSSYSFQILDSTAKQMIQKRYKNNEGFVLQSVVSKLETISKPKARLRLFETIVFYLQLADEISTVSESK</sequence>
<comment type="caution">
    <text evidence="2">The sequence shown here is derived from an EMBL/GenBank/DDBJ whole genome shotgun (WGS) entry which is preliminary data.</text>
</comment>
<protein>
    <submittedName>
        <fullName evidence="2">Uncharacterized protein</fullName>
    </submittedName>
</protein>
<evidence type="ECO:0000313" key="2">
    <source>
        <dbReference type="EMBL" id="CCI47525.1"/>
    </source>
</evidence>
<evidence type="ECO:0000256" key="1">
    <source>
        <dbReference type="SAM" id="SignalP"/>
    </source>
</evidence>
<keyword evidence="1" id="KW-0732">Signal</keyword>
<dbReference type="InParanoid" id="A0A024GLY6"/>
<accession>A0A024GLY6</accession>